<evidence type="ECO:0000313" key="2">
    <source>
        <dbReference type="WBParaSite" id="nRc.2.0.1.t42393-RA"/>
    </source>
</evidence>
<reference evidence="2" key="1">
    <citation type="submission" date="2022-11" db="UniProtKB">
        <authorList>
            <consortium name="WormBaseParasite"/>
        </authorList>
    </citation>
    <scope>IDENTIFICATION</scope>
</reference>
<dbReference type="Proteomes" id="UP000887565">
    <property type="component" value="Unplaced"/>
</dbReference>
<dbReference type="WBParaSite" id="nRc.2.0.1.t42393-RA">
    <property type="protein sequence ID" value="nRc.2.0.1.t42393-RA"/>
    <property type="gene ID" value="nRc.2.0.1.g42393"/>
</dbReference>
<proteinExistence type="predicted"/>
<accession>A0A915KV90</accession>
<keyword evidence="1" id="KW-1185">Reference proteome</keyword>
<sequence>CFGQLFNTQFRFLNSQGDATSFDPLEIAELVSKQWNCDQRHAAYGIKVVLAMEPKEKTTTPRYVSSSTTFNHCSSNFAGLDNPMPPIYKILCKIGRGKSNNSSLLTNKSDDLAAKRPDHPKMIEIGQKQGATEISAPLPEGHSIGVRGHQLRNETGRRCAANVGRQIVDQQTAAAPNIGWYFQ</sequence>
<name>A0A915KV90_ROMCU</name>
<evidence type="ECO:0000313" key="1">
    <source>
        <dbReference type="Proteomes" id="UP000887565"/>
    </source>
</evidence>
<protein>
    <submittedName>
        <fullName evidence="2">Uncharacterized protein</fullName>
    </submittedName>
</protein>
<dbReference type="AlphaFoldDB" id="A0A915KV90"/>
<organism evidence="1 2">
    <name type="scientific">Romanomermis culicivorax</name>
    <name type="common">Nematode worm</name>
    <dbReference type="NCBI Taxonomy" id="13658"/>
    <lineage>
        <taxon>Eukaryota</taxon>
        <taxon>Metazoa</taxon>
        <taxon>Ecdysozoa</taxon>
        <taxon>Nematoda</taxon>
        <taxon>Enoplea</taxon>
        <taxon>Dorylaimia</taxon>
        <taxon>Mermithida</taxon>
        <taxon>Mermithoidea</taxon>
        <taxon>Mermithidae</taxon>
        <taxon>Romanomermis</taxon>
    </lineage>
</organism>